<accession>A0AAI9GK39</accession>
<proteinExistence type="predicted"/>
<organism evidence="2">
    <name type="scientific">Providencia stuartii</name>
    <dbReference type="NCBI Taxonomy" id="588"/>
    <lineage>
        <taxon>Bacteria</taxon>
        <taxon>Pseudomonadati</taxon>
        <taxon>Pseudomonadota</taxon>
        <taxon>Gammaproteobacteria</taxon>
        <taxon>Enterobacterales</taxon>
        <taxon>Morganellaceae</taxon>
        <taxon>Providencia</taxon>
    </lineage>
</organism>
<keyword evidence="1" id="KW-0472">Membrane</keyword>
<sequence length="284" mass="33302">MLFVGVCGTEYDLEKNWDGLTKSIQALKQSFHGDIFVYGIFQIRKNSTFDLNRVNINTIFNDFDITSEFGVSCSRNKIINKALSRIASHKPINYILFHDISIRWNTSAANFLYYNRKLFPCVTFKYSTCSERKYYAAINNDYSTKYKKVNILLNTYVGSYLFSLDTISGIIFNEEFGPGDKTKYKSGEDVLFLSDYIKKNKISKIITSESVYLYHPQRPTDFSKHLLYARGQGKLYRILLTKKFNHYYLYRFFLFITNALLRCILFKKNAFLILKERIIGFLRG</sequence>
<name>A0AAI9GK39_PROST</name>
<reference evidence="2" key="1">
    <citation type="submission" date="2024-02" db="EMBL/GenBank/DDBJ databases">
        <authorList>
            <consortium name="Clinical and Environmental Microbiology Branch: Whole genome sequencing antimicrobial resistance pathogens in the healthcare setting"/>
        </authorList>
    </citation>
    <scope>NUCLEOTIDE SEQUENCE</scope>
    <source>
        <strain evidence="2">2021GO-0154</strain>
    </source>
</reference>
<keyword evidence="1" id="KW-1133">Transmembrane helix</keyword>
<keyword evidence="1" id="KW-0812">Transmembrane</keyword>
<dbReference type="AlphaFoldDB" id="A0AAI9GK39"/>
<feature type="transmembrane region" description="Helical" evidence="1">
    <location>
        <begin position="247"/>
        <end position="265"/>
    </location>
</feature>
<evidence type="ECO:0000256" key="1">
    <source>
        <dbReference type="SAM" id="Phobius"/>
    </source>
</evidence>
<evidence type="ECO:0000313" key="2">
    <source>
        <dbReference type="EMBL" id="EMJ5135455.1"/>
    </source>
</evidence>
<gene>
    <name evidence="2" type="ORF">RG298_003208</name>
</gene>
<protein>
    <submittedName>
        <fullName evidence="2">Uncharacterized protein</fullName>
    </submittedName>
</protein>
<dbReference type="EMBL" id="ABMABF030000011">
    <property type="protein sequence ID" value="EMJ5135455.1"/>
    <property type="molecule type" value="Genomic_DNA"/>
</dbReference>
<comment type="caution">
    <text evidence="2">The sequence shown here is derived from an EMBL/GenBank/DDBJ whole genome shotgun (WGS) entry which is preliminary data.</text>
</comment>